<dbReference type="GO" id="GO:0016301">
    <property type="term" value="F:kinase activity"/>
    <property type="evidence" value="ECO:0007669"/>
    <property type="project" value="UniProtKB-KW"/>
</dbReference>
<proteinExistence type="predicted"/>
<keyword evidence="2" id="KW-1185">Reference proteome</keyword>
<keyword evidence="1" id="KW-0808">Transferase</keyword>
<evidence type="ECO:0000313" key="1">
    <source>
        <dbReference type="EMBL" id="OAH30007.1"/>
    </source>
</evidence>
<dbReference type="RefSeq" id="WP_066839172.1">
    <property type="nucleotide sequence ID" value="NZ_LSTQ01000010.1"/>
</dbReference>
<accession>A0A177IMB2</accession>
<keyword evidence="1" id="KW-0418">Kinase</keyword>
<dbReference type="InterPro" id="IPR027417">
    <property type="entry name" value="P-loop_NTPase"/>
</dbReference>
<dbReference type="PANTHER" id="PTHR37816">
    <property type="entry name" value="YALI0E33011P"/>
    <property type="match status" value="1"/>
</dbReference>
<dbReference type="AlphaFoldDB" id="A0A177IMB2"/>
<protein>
    <submittedName>
        <fullName evidence="1">Adenylate kinase</fullName>
    </submittedName>
</protein>
<gene>
    <name evidence="1" type="ORF">AYJ05_09300</name>
</gene>
<dbReference type="SUPFAM" id="SSF52540">
    <property type="entry name" value="P-loop containing nucleoside triphosphate hydrolases"/>
    <property type="match status" value="1"/>
</dbReference>
<sequence>MSRASTKDVLNARRIVIQGVTGAGKSTAARTWAELKNLHVIDYDNDVLWMPASELPWTTYSTEKQRERVCRHMETGAWVMASCGPKVADIVYPETDVIMYLDYSPLVTFTQLFKRTMSRSLRSETCCNGNKESFRLSLLSKDSIFLWWLQTWRERREQARIMETDPNMPLVYRLTHPRQFQALVRYAADLSAD</sequence>
<comment type="caution">
    <text evidence="1">The sequence shown here is derived from an EMBL/GenBank/DDBJ whole genome shotgun (WGS) entry which is preliminary data.</text>
</comment>
<name>A0A177IMB2_9CORY</name>
<dbReference type="InterPro" id="IPR052922">
    <property type="entry name" value="Cytidylate_Kinase-2"/>
</dbReference>
<dbReference type="OrthoDB" id="3199600at2"/>
<organism evidence="1 2">
    <name type="scientific">Corynebacterium stationis</name>
    <dbReference type="NCBI Taxonomy" id="1705"/>
    <lineage>
        <taxon>Bacteria</taxon>
        <taxon>Bacillati</taxon>
        <taxon>Actinomycetota</taxon>
        <taxon>Actinomycetes</taxon>
        <taxon>Mycobacteriales</taxon>
        <taxon>Corynebacteriaceae</taxon>
        <taxon>Corynebacterium</taxon>
    </lineage>
</organism>
<dbReference type="Proteomes" id="UP000076947">
    <property type="component" value="Unassembled WGS sequence"/>
</dbReference>
<reference evidence="2" key="1">
    <citation type="submission" date="2016-02" db="EMBL/GenBank/DDBJ databases">
        <authorList>
            <person name="Kaur G."/>
            <person name="Nair G.R."/>
            <person name="Mayilraj S."/>
        </authorList>
    </citation>
    <scope>NUCLEOTIDE SEQUENCE [LARGE SCALE GENOMIC DNA]</scope>
    <source>
        <strain evidence="2">GA-15</strain>
    </source>
</reference>
<dbReference type="PANTHER" id="PTHR37816:SF1">
    <property type="entry name" value="TOXIN"/>
    <property type="match status" value="1"/>
</dbReference>
<dbReference type="STRING" id="1705.CA21670_13150"/>
<dbReference type="Gene3D" id="3.40.50.300">
    <property type="entry name" value="P-loop containing nucleotide triphosphate hydrolases"/>
    <property type="match status" value="1"/>
</dbReference>
<dbReference type="EMBL" id="LSTQ01000010">
    <property type="protein sequence ID" value="OAH30007.1"/>
    <property type="molecule type" value="Genomic_DNA"/>
</dbReference>
<evidence type="ECO:0000313" key="2">
    <source>
        <dbReference type="Proteomes" id="UP000076947"/>
    </source>
</evidence>